<evidence type="ECO:0000256" key="11">
    <source>
        <dbReference type="RuleBase" id="RU003836"/>
    </source>
</evidence>
<comment type="catalytic activity">
    <reaction evidence="6">
        <text>S-adenosyl 3-(methylsulfanyl)propylamine + putrescine = S-methyl-5'-thioadenosine + spermidine + H(+)</text>
        <dbReference type="Rhea" id="RHEA:12721"/>
        <dbReference type="ChEBI" id="CHEBI:15378"/>
        <dbReference type="ChEBI" id="CHEBI:17509"/>
        <dbReference type="ChEBI" id="CHEBI:57443"/>
        <dbReference type="ChEBI" id="CHEBI:57834"/>
        <dbReference type="ChEBI" id="CHEBI:326268"/>
        <dbReference type="EC" id="2.5.1.16"/>
    </reaction>
</comment>
<evidence type="ECO:0000313" key="14">
    <source>
        <dbReference type="Proteomes" id="UP000593567"/>
    </source>
</evidence>
<feature type="domain" description="PABS" evidence="12">
    <location>
        <begin position="24"/>
        <end position="265"/>
    </location>
</feature>
<evidence type="ECO:0000256" key="5">
    <source>
        <dbReference type="ARBA" id="ARBA00022679"/>
    </source>
</evidence>
<comment type="pathway">
    <text evidence="1">Amine and polyamine biosynthesis; spermidine biosynthesis; spermidine from putrescine: step 1/1.</text>
</comment>
<dbReference type="InterPro" id="IPR037163">
    <property type="entry name" value="Spermidine_synt_N_sf"/>
</dbReference>
<keyword evidence="14" id="KW-1185">Reference proteome</keyword>
<dbReference type="FunFam" id="3.40.50.150:FF:000013">
    <property type="entry name" value="Spermidine synthase"/>
    <property type="match status" value="1"/>
</dbReference>
<dbReference type="PROSITE" id="PS51006">
    <property type="entry name" value="PABS_2"/>
    <property type="match status" value="1"/>
</dbReference>
<evidence type="ECO:0000256" key="2">
    <source>
        <dbReference type="ARBA" id="ARBA00007867"/>
    </source>
</evidence>
<dbReference type="GO" id="GO:0008295">
    <property type="term" value="P:spermidine biosynthetic process"/>
    <property type="evidence" value="ECO:0007669"/>
    <property type="project" value="TreeGrafter"/>
</dbReference>
<comment type="caution">
    <text evidence="13">The sequence shown here is derived from an EMBL/GenBank/DDBJ whole genome shotgun (WGS) entry which is preliminary data.</text>
</comment>
<dbReference type="InterPro" id="IPR035246">
    <property type="entry name" value="Spermidine_synt_N"/>
</dbReference>
<evidence type="ECO:0000256" key="3">
    <source>
        <dbReference type="ARBA" id="ARBA00011774"/>
    </source>
</evidence>
<dbReference type="GO" id="GO:0005829">
    <property type="term" value="C:cytosol"/>
    <property type="evidence" value="ECO:0007669"/>
    <property type="project" value="TreeGrafter"/>
</dbReference>
<feature type="active site" description="Proton acceptor" evidence="10">
    <location>
        <position position="180"/>
    </location>
</feature>
<dbReference type="EC" id="2.5.1.16" evidence="4"/>
<dbReference type="CDD" id="cd02440">
    <property type="entry name" value="AdoMet_MTases"/>
    <property type="match status" value="1"/>
</dbReference>
<dbReference type="GO" id="GO:0004766">
    <property type="term" value="F:spermidine synthase activity"/>
    <property type="evidence" value="ECO:0007669"/>
    <property type="project" value="UniProtKB-EC"/>
</dbReference>
<comment type="similarity">
    <text evidence="2 11">Belongs to the spermidine/spermine synthase family.</text>
</comment>
<evidence type="ECO:0000259" key="12">
    <source>
        <dbReference type="PROSITE" id="PS51006"/>
    </source>
</evidence>
<dbReference type="Gene3D" id="3.40.50.150">
    <property type="entry name" value="Vaccinia Virus protein VP39"/>
    <property type="match status" value="1"/>
</dbReference>
<dbReference type="FunFam" id="2.30.140.10:FF:000001">
    <property type="entry name" value="SPE3p Spermidine synthase"/>
    <property type="match status" value="1"/>
</dbReference>
<gene>
    <name evidence="13" type="ORF">EB796_013507</name>
</gene>
<dbReference type="Pfam" id="PF01564">
    <property type="entry name" value="Spermine_synth"/>
    <property type="match status" value="1"/>
</dbReference>
<evidence type="ECO:0000256" key="9">
    <source>
        <dbReference type="ARBA" id="ARBA00082964"/>
    </source>
</evidence>
<dbReference type="AlphaFoldDB" id="A0A7J7JPD6"/>
<dbReference type="NCBIfam" id="TIGR00417">
    <property type="entry name" value="speE"/>
    <property type="match status" value="1"/>
</dbReference>
<proteinExistence type="inferred from homology"/>
<dbReference type="EMBL" id="VXIV02001978">
    <property type="protein sequence ID" value="KAF6028180.1"/>
    <property type="molecule type" value="Genomic_DNA"/>
</dbReference>
<evidence type="ECO:0000256" key="6">
    <source>
        <dbReference type="ARBA" id="ARBA00049307"/>
    </source>
</evidence>
<evidence type="ECO:0000256" key="1">
    <source>
        <dbReference type="ARBA" id="ARBA00005123"/>
    </source>
</evidence>
<evidence type="ECO:0000256" key="7">
    <source>
        <dbReference type="ARBA" id="ARBA00053963"/>
    </source>
</evidence>
<dbReference type="PANTHER" id="PTHR11558:SF11">
    <property type="entry name" value="SPERMIDINE SYNTHASE"/>
    <property type="match status" value="1"/>
</dbReference>
<keyword evidence="10" id="KW-0620">Polyamine biosynthesis</keyword>
<dbReference type="SUPFAM" id="SSF53335">
    <property type="entry name" value="S-adenosyl-L-methionine-dependent methyltransferases"/>
    <property type="match status" value="1"/>
</dbReference>
<dbReference type="Gene3D" id="2.30.140.10">
    <property type="entry name" value="Spermidine synthase, tetramerisation domain"/>
    <property type="match status" value="1"/>
</dbReference>
<evidence type="ECO:0000256" key="10">
    <source>
        <dbReference type="PROSITE-ProRule" id="PRU00354"/>
    </source>
</evidence>
<dbReference type="OrthoDB" id="38125at2759"/>
<dbReference type="InterPro" id="IPR030373">
    <property type="entry name" value="PABS_CS"/>
</dbReference>
<dbReference type="Pfam" id="PF17284">
    <property type="entry name" value="Spermine_synt_N"/>
    <property type="match status" value="1"/>
</dbReference>
<dbReference type="NCBIfam" id="NF002010">
    <property type="entry name" value="PRK00811.1"/>
    <property type="match status" value="1"/>
</dbReference>
<evidence type="ECO:0000256" key="8">
    <source>
        <dbReference type="ARBA" id="ARBA00072554"/>
    </source>
</evidence>
<sequence length="311" mass="35221">MCFQPFCKLVGKTTLIEVMETICKGWFSDVNERMWPGQAISLQVDEVLFHEKSDYQDVMVMKTKSYGNVLALDGAIQATEKDEFAYQEMCTFLPLNSHPNPEKVLVIGGGDGGVVREVVKHPKVKRVVLCEIDQMVIDVCKKHMPSMAVGFSHPNLEVNVGDGFKYMQEHTNEFDVIITDSSDPENSEGPAPAACLFQAEYYKLIKNTLREGGIACSQGETIWYDLELISELKKACKEIFPVVDYAYVSIPTYIGGQIGFILNSLNKETNFRKPITRFTDEECEKMNLKYYYPEIHEAAFCLPRFARKALS</sequence>
<accession>A0A7J7JPD6</accession>
<reference evidence="13" key="1">
    <citation type="submission" date="2020-06" db="EMBL/GenBank/DDBJ databases">
        <title>Draft genome of Bugula neritina, a colonial animal packing powerful symbionts and potential medicines.</title>
        <authorList>
            <person name="Rayko M."/>
        </authorList>
    </citation>
    <scope>NUCLEOTIDE SEQUENCE [LARGE SCALE GENOMIC DNA]</scope>
    <source>
        <strain evidence="13">Kwan_BN1</strain>
    </source>
</reference>
<protein>
    <recommendedName>
        <fullName evidence="8">Spermidine synthase</fullName>
        <ecNumber evidence="4">2.5.1.16</ecNumber>
    </recommendedName>
    <alternativeName>
        <fullName evidence="9">Putrescine aminopropyltransferase</fullName>
    </alternativeName>
</protein>
<dbReference type="HAMAP" id="MF_00198">
    <property type="entry name" value="Spermidine_synth"/>
    <property type="match status" value="1"/>
</dbReference>
<dbReference type="InterPro" id="IPR001045">
    <property type="entry name" value="Spermi_synthase"/>
</dbReference>
<dbReference type="PANTHER" id="PTHR11558">
    <property type="entry name" value="SPERMIDINE/SPERMINE SYNTHASE"/>
    <property type="match status" value="1"/>
</dbReference>
<comment type="subunit">
    <text evidence="3">Homodimer or homotetramer.</text>
</comment>
<comment type="function">
    <text evidence="7">Catalyzes the production of spermidine from putrescine and decarboxylated S-adenosylmethionine (dcSAM). Has a strong preference for putrescine as substrate, and has very low activity towards 1,3-diaminopropane. Has extremely low activity towards spermidine.</text>
</comment>
<organism evidence="13 14">
    <name type="scientific">Bugula neritina</name>
    <name type="common">Brown bryozoan</name>
    <name type="synonym">Sertularia neritina</name>
    <dbReference type="NCBI Taxonomy" id="10212"/>
    <lineage>
        <taxon>Eukaryota</taxon>
        <taxon>Metazoa</taxon>
        <taxon>Spiralia</taxon>
        <taxon>Lophotrochozoa</taxon>
        <taxon>Bryozoa</taxon>
        <taxon>Gymnolaemata</taxon>
        <taxon>Cheilostomatida</taxon>
        <taxon>Flustrina</taxon>
        <taxon>Buguloidea</taxon>
        <taxon>Bugulidae</taxon>
        <taxon>Bugula</taxon>
    </lineage>
</organism>
<dbReference type="InterPro" id="IPR030374">
    <property type="entry name" value="PABS"/>
</dbReference>
<keyword evidence="5 10" id="KW-0808">Transferase</keyword>
<evidence type="ECO:0000313" key="13">
    <source>
        <dbReference type="EMBL" id="KAF6028180.1"/>
    </source>
</evidence>
<name>A0A7J7JPD6_BUGNE</name>
<dbReference type="InterPro" id="IPR029063">
    <property type="entry name" value="SAM-dependent_MTases_sf"/>
</dbReference>
<dbReference type="PROSITE" id="PS01330">
    <property type="entry name" value="PABS_1"/>
    <property type="match status" value="1"/>
</dbReference>
<evidence type="ECO:0000256" key="4">
    <source>
        <dbReference type="ARBA" id="ARBA00012455"/>
    </source>
</evidence>
<dbReference type="Proteomes" id="UP000593567">
    <property type="component" value="Unassembled WGS sequence"/>
</dbReference>